<dbReference type="EC" id="2.3.2.27" evidence="1"/>
<dbReference type="InterPro" id="IPR054478">
    <property type="entry name" value="LTN1_UBC"/>
</dbReference>
<dbReference type="SUPFAM" id="SSF48371">
    <property type="entry name" value="ARM repeat"/>
    <property type="match status" value="2"/>
</dbReference>
<accession>A0ABR0K8S1</accession>
<reference evidence="6 7" key="1">
    <citation type="submission" date="2023-08" db="EMBL/GenBank/DDBJ databases">
        <title>Black Yeasts Isolated from many extreme environments.</title>
        <authorList>
            <person name="Coleine C."/>
            <person name="Stajich J.E."/>
            <person name="Selbmann L."/>
        </authorList>
    </citation>
    <scope>NUCLEOTIDE SEQUENCE [LARGE SCALE GENOMIC DNA]</scope>
    <source>
        <strain evidence="6 7">CCFEE 5885</strain>
    </source>
</reference>
<dbReference type="Pfam" id="PF23009">
    <property type="entry name" value="UBC_like"/>
    <property type="match status" value="1"/>
</dbReference>
<dbReference type="EMBL" id="JAVRRG010000063">
    <property type="protein sequence ID" value="KAK5092145.1"/>
    <property type="molecule type" value="Genomic_DNA"/>
</dbReference>
<name>A0ABR0K8S1_9EURO</name>
<evidence type="ECO:0000256" key="1">
    <source>
        <dbReference type="RuleBase" id="RU367090"/>
    </source>
</evidence>
<keyword evidence="1" id="KW-0479">Metal-binding</keyword>
<keyword evidence="1" id="KW-0862">Zinc</keyword>
<dbReference type="Pfam" id="PF22999">
    <property type="entry name" value="LTN1_E3_ligase_6th"/>
    <property type="match status" value="1"/>
</dbReference>
<keyword evidence="7" id="KW-1185">Reference proteome</keyword>
<keyword evidence="1" id="KW-0808">Transferase</keyword>
<comment type="similarity">
    <text evidence="1">Belongs to the LTN1 family.</text>
</comment>
<evidence type="ECO:0000256" key="2">
    <source>
        <dbReference type="SAM" id="MobiDB-lite"/>
    </source>
</evidence>
<evidence type="ECO:0000259" key="3">
    <source>
        <dbReference type="Pfam" id="PF22958"/>
    </source>
</evidence>
<dbReference type="InterPro" id="IPR054476">
    <property type="entry name" value="Ltn1_N"/>
</dbReference>
<dbReference type="InterPro" id="IPR016024">
    <property type="entry name" value="ARM-type_fold"/>
</dbReference>
<gene>
    <name evidence="6" type="ORF">LTR24_005487</name>
</gene>
<evidence type="ECO:0000313" key="7">
    <source>
        <dbReference type="Proteomes" id="UP001345013"/>
    </source>
</evidence>
<dbReference type="InterPro" id="IPR054477">
    <property type="entry name" value="LTN1_E3_ligase_6th"/>
</dbReference>
<feature type="domain" description="E3 ubiquitin-protein ligase listerin ubiquitin conjugating" evidence="5">
    <location>
        <begin position="1365"/>
        <end position="1447"/>
    </location>
</feature>
<keyword evidence="1" id="KW-0863">Zinc-finger</keyword>
<evidence type="ECO:0000259" key="4">
    <source>
        <dbReference type="Pfam" id="PF22999"/>
    </source>
</evidence>
<dbReference type="InterPro" id="IPR039795">
    <property type="entry name" value="LTN1/Rkr1"/>
</dbReference>
<organism evidence="6 7">
    <name type="scientific">Lithohypha guttulata</name>
    <dbReference type="NCBI Taxonomy" id="1690604"/>
    <lineage>
        <taxon>Eukaryota</taxon>
        <taxon>Fungi</taxon>
        <taxon>Dikarya</taxon>
        <taxon>Ascomycota</taxon>
        <taxon>Pezizomycotina</taxon>
        <taxon>Eurotiomycetes</taxon>
        <taxon>Chaetothyriomycetidae</taxon>
        <taxon>Chaetothyriales</taxon>
        <taxon>Trichomeriaceae</taxon>
        <taxon>Lithohypha</taxon>
    </lineage>
</organism>
<dbReference type="PANTHER" id="PTHR12389">
    <property type="entry name" value="ZINC FINGER PROTEIN 294"/>
    <property type="match status" value="1"/>
</dbReference>
<dbReference type="Proteomes" id="UP001345013">
    <property type="component" value="Unassembled WGS sequence"/>
</dbReference>
<feature type="region of interest" description="Disordered" evidence="2">
    <location>
        <begin position="1"/>
        <end position="21"/>
    </location>
</feature>
<evidence type="ECO:0000259" key="5">
    <source>
        <dbReference type="Pfam" id="PF23009"/>
    </source>
</evidence>
<dbReference type="PANTHER" id="PTHR12389:SF0">
    <property type="entry name" value="E3 UBIQUITIN-PROTEIN LIGASE LISTERIN"/>
    <property type="match status" value="1"/>
</dbReference>
<protein>
    <recommendedName>
        <fullName evidence="1">E3 ubiquitin-protein ligase listerin</fullName>
        <ecNumber evidence="1">2.3.2.27</ecNumber>
    </recommendedName>
    <alternativeName>
        <fullName evidence="1">RING-type E3 ubiquitin transferase listerin</fullName>
    </alternativeName>
</protein>
<keyword evidence="1" id="KW-0833">Ubl conjugation pathway</keyword>
<comment type="caution">
    <text evidence="6">The sequence shown here is derived from an EMBL/GenBank/DDBJ whole genome shotgun (WGS) entry which is preliminary data.</text>
</comment>
<feature type="domain" description="E3 ubiquitin-protein ligase listerin HEAT repeat region" evidence="4">
    <location>
        <begin position="1162"/>
        <end position="1350"/>
    </location>
</feature>
<comment type="subunit">
    <text evidence="1">Component of the ribosome quality control complex (RQC).</text>
</comment>
<dbReference type="Gene3D" id="1.25.10.10">
    <property type="entry name" value="Leucine-rich Repeat Variant"/>
    <property type="match status" value="1"/>
</dbReference>
<feature type="domain" description="E3 ubiquitin-protein ligase listerin N-terminal" evidence="3">
    <location>
        <begin position="43"/>
        <end position="341"/>
    </location>
</feature>
<evidence type="ECO:0000313" key="6">
    <source>
        <dbReference type="EMBL" id="KAK5092145.1"/>
    </source>
</evidence>
<dbReference type="InterPro" id="IPR011989">
    <property type="entry name" value="ARM-like"/>
</dbReference>
<comment type="catalytic activity">
    <reaction evidence="1">
        <text>S-ubiquitinyl-[E2 ubiquitin-conjugating enzyme]-L-cysteine + [acceptor protein]-L-lysine = [E2 ubiquitin-conjugating enzyme]-L-cysteine + N(6)-ubiquitinyl-[acceptor protein]-L-lysine.</text>
        <dbReference type="EC" id="2.3.2.27"/>
    </reaction>
</comment>
<proteinExistence type="inferred from homology"/>
<comment type="function">
    <text evidence="1">E3 ubiquitin-protein ligase. Component of the ribosome quality control complex (RQC), a ribosome-associated complex that mediates ubiquitination and extraction of incompletely synthesized nascent chains for proteasomal degradation.</text>
</comment>
<sequence length="1513" mass="167534">MSRKFKSQASSARAASNFGGFGSFQTSASPLAYVAEQPDLSHISEPSVVVSLKNLSKKDSTTKAKALDELLDSLKNNADTPVLTAWADLYPRTSLDNSQIVRRNAHTLQGELTAIAGKRIAPLLPKIIPSWLAGTFDSDKSVARAASDALDKSFATPEKRAVLWKLYKDSICERIEDALLQQTSTTLSDERTTSPDEAEQKYVRVVGTGLRLLTQLITDGLDNVEILQEKKLWDFAHHEDSYLRNAVCNLLRTALFQDVQGLDWTVLSTSFLYKSLNKSQTGSSRAYAQALCKLTEARPTIWTSDYTAKTAASKRLLQYLRQGAQNGPQEVWALLVRLVQLIPSETWMNSTEDVHALAEAYRSGVLSERIHIDAAWHSYVELCSWLCDQIASEDKRDSFVEQNMIPIILSYVSRSTDDKWKIGGRAEKTAAAAAEAILSESNGIYEKAWTSATDNTIERMRLSLPETAKEFRASQDAVAAQGKRLLGLQSAAGTEPETQDFNITLLHAALDLLKSRNGKPYGAASVVDEIVLKGYTQDAVLNQFAEDDLPKLLDSPSAEQMVAIALHLNKPVGFALLQSPSQSANIVRGTESFLRNSRPSHLEGQDLQKTILEKIDSFETETNRAYAISVLANPSLQSHSLKRAILARMTSSLSAPDDQMSALIMLETILSQHAVARDLSTSDFAPQLSSKLFLLADSTNTALSDRAQASIAALNARGNMASSSLPIIRQQISGQGDTLSILTLTELGLRSIVAVEAQELLPDQQDWQQALMPHFGSPVPSSLAITIPLHGAVWSVSSTPKSDTGVVRDSEDFSLLFRITFFVTKVFIANKDKLASASGSRADALHQYLPIAIQLINEKVTLDAANTVWIGSTDEVLSAACDVLSEGSQLHEALQDNEKFVQSWLSRGHQIEGTNREHYLETLAFLSIVGNLVDRQPKAVTHEYEQELRTIYKSDNILQSSALLAATGESLLTTQTGVKIVNELISDITQAPSHFTRLVQLNILLRADSTVLEKVQQQRLVFLFKNVAKYLKDEADGPQMLSECFVLVSQVIPFVHEIYGEHWETLISSLVDLWEFLASDDVAILHSSLLAYTQLQRALKTEEVNDDLQEALSNNKSSIDAGMSHCLQALSTTLVETDQPRLITAELLRRQMAGIDVPDSIDLFALLGSGLPAVRRAAYDVLHRTIPQKQEQLSVDLALDQKVAQLPDELLQLIADTADPQRYLLSWKIVFDHYPKASHKLREIYTGSLKASGRADDLLDFLMEKLRITSGRPLDASKLDITDYDLDLSESYEHDVQWLSVHLYYLTLSYIPSLVKDWFLQQKNRIKTPLESWTQKNMTPLIVSSSLNTVTNWSSSQDTDDRPVEIKASPRGSEVVASIQVDPESPPISLSISLPSAYPLESPVVTSRNRVGVSEKNWQSWLRTFQIIIFSSGSIIEGLIAFRRNVQGALKGQSECAICYSIIGTDMQTPSKKCGTCKNMFHGVVQELEFEQLPVVQEQLQLCLMEWARARDR</sequence>
<comment type="pathway">
    <text evidence="1">Protein modification; protein ubiquitination.</text>
</comment>
<dbReference type="Pfam" id="PF22958">
    <property type="entry name" value="Ltn1_1st"/>
    <property type="match status" value="1"/>
</dbReference>